<dbReference type="InterPro" id="IPR012340">
    <property type="entry name" value="NA-bd_OB-fold"/>
</dbReference>
<dbReference type="GO" id="GO:0016887">
    <property type="term" value="F:ATP hydrolysis activity"/>
    <property type="evidence" value="ECO:0007669"/>
    <property type="project" value="InterPro"/>
</dbReference>
<dbReference type="Gene3D" id="2.40.50.140">
    <property type="entry name" value="Nucleic acid-binding proteins"/>
    <property type="match status" value="1"/>
</dbReference>
<evidence type="ECO:0000313" key="10">
    <source>
        <dbReference type="EMBL" id="SFK80272.1"/>
    </source>
</evidence>
<dbReference type="SMART" id="SM00382">
    <property type="entry name" value="AAA"/>
    <property type="match status" value="1"/>
</dbReference>
<evidence type="ECO:0000259" key="9">
    <source>
        <dbReference type="PROSITE" id="PS50893"/>
    </source>
</evidence>
<dbReference type="InterPro" id="IPR017871">
    <property type="entry name" value="ABC_transporter-like_CS"/>
</dbReference>
<protein>
    <submittedName>
        <fullName evidence="10">Multiple sugar transport system ATP-binding protein</fullName>
    </submittedName>
</protein>
<dbReference type="GO" id="GO:0005524">
    <property type="term" value="F:ATP binding"/>
    <property type="evidence" value="ECO:0007669"/>
    <property type="project" value="UniProtKB-KW"/>
</dbReference>
<keyword evidence="8" id="KW-0472">Membrane</keyword>
<dbReference type="Proteomes" id="UP000323300">
    <property type="component" value="Unassembled WGS sequence"/>
</dbReference>
<sequence length="369" mass="40678">MAEIRVQNLRKEFGAFVAVEDSNFVVNDGEFFVMLGPSGCGKTTTLRMIAGLELPTGGQIRLGGEDVTMLRARERDIAFVFQLFALYPHMNVRKNMGFPLLAQGMPKAEIKQRVEETAKLLRIDHLLDRPVSGLAGGDRQRVALGRAIVRRPKCFLMDEPLGTLDAEFRDLMVHELRELHNRIHATTVYVTHDQMEAMSMADKIAVMNHGLIEQFGTPKEIYDHPATMFVADFIGSPPMNFLKFGGGLQKGAKEIVVQGASIAVPEIREDFAPADFALGVRPEHIRFDDASKLRGAIYGTEYLGTTQIVAVETADGMLKARVPADIELRMGEPVGLSFNAQRLSLFEQASGRAIATSARVRAGERATHG</sequence>
<evidence type="ECO:0000256" key="2">
    <source>
        <dbReference type="ARBA" id="ARBA00005417"/>
    </source>
</evidence>
<evidence type="ECO:0000256" key="3">
    <source>
        <dbReference type="ARBA" id="ARBA00022448"/>
    </source>
</evidence>
<dbReference type="EMBL" id="FOSL01000013">
    <property type="protein sequence ID" value="SFK80272.1"/>
    <property type="molecule type" value="Genomic_DNA"/>
</dbReference>
<evidence type="ECO:0000256" key="1">
    <source>
        <dbReference type="ARBA" id="ARBA00004417"/>
    </source>
</evidence>
<dbReference type="GO" id="GO:0008643">
    <property type="term" value="P:carbohydrate transport"/>
    <property type="evidence" value="ECO:0007669"/>
    <property type="project" value="InterPro"/>
</dbReference>
<dbReference type="InterPro" id="IPR013611">
    <property type="entry name" value="Transp-assoc_OB_typ2"/>
</dbReference>
<dbReference type="PANTHER" id="PTHR43875:SF15">
    <property type="entry name" value="TREHALOSE IMPORT ATP-BINDING PROTEIN SUGC"/>
    <property type="match status" value="1"/>
</dbReference>
<keyword evidence="4" id="KW-1003">Cell membrane</keyword>
<dbReference type="InterPro" id="IPR015855">
    <property type="entry name" value="ABC_transpr_MalK-like"/>
</dbReference>
<keyword evidence="7" id="KW-1278">Translocase</keyword>
<keyword evidence="10" id="KW-0762">Sugar transport</keyword>
<dbReference type="Pfam" id="PF08402">
    <property type="entry name" value="TOBE_2"/>
    <property type="match status" value="1"/>
</dbReference>
<dbReference type="InterPro" id="IPR047641">
    <property type="entry name" value="ABC_transpr_MalK/UgpC-like"/>
</dbReference>
<name>A0A1I4CGB0_9HYPH</name>
<dbReference type="GO" id="GO:0055052">
    <property type="term" value="C:ATP-binding cassette (ABC) transporter complex, substrate-binding subunit-containing"/>
    <property type="evidence" value="ECO:0007669"/>
    <property type="project" value="TreeGrafter"/>
</dbReference>
<dbReference type="Pfam" id="PF00005">
    <property type="entry name" value="ABC_tran"/>
    <property type="match status" value="1"/>
</dbReference>
<reference evidence="10 11" key="1">
    <citation type="submission" date="2016-10" db="EMBL/GenBank/DDBJ databases">
        <authorList>
            <person name="Varghese N."/>
            <person name="Submissions S."/>
        </authorList>
    </citation>
    <scope>NUCLEOTIDE SEQUENCE [LARGE SCALE GENOMIC DNA]</scope>
    <source>
        <strain evidence="10 11">DSM 21822</strain>
    </source>
</reference>
<evidence type="ECO:0000256" key="8">
    <source>
        <dbReference type="ARBA" id="ARBA00023136"/>
    </source>
</evidence>
<evidence type="ECO:0000313" key="11">
    <source>
        <dbReference type="Proteomes" id="UP000323300"/>
    </source>
</evidence>
<dbReference type="InterPro" id="IPR027417">
    <property type="entry name" value="P-loop_NTPase"/>
</dbReference>
<dbReference type="PROSITE" id="PS00211">
    <property type="entry name" value="ABC_TRANSPORTER_1"/>
    <property type="match status" value="1"/>
</dbReference>
<keyword evidence="11" id="KW-1185">Reference proteome</keyword>
<dbReference type="InterPro" id="IPR003593">
    <property type="entry name" value="AAA+_ATPase"/>
</dbReference>
<keyword evidence="5" id="KW-0547">Nucleotide-binding</keyword>
<accession>A0A1I4CGB0</accession>
<organism evidence="10 11">
    <name type="scientific">Neomesorhizobium albiziae</name>
    <dbReference type="NCBI Taxonomy" id="335020"/>
    <lineage>
        <taxon>Bacteria</taxon>
        <taxon>Pseudomonadati</taxon>
        <taxon>Pseudomonadota</taxon>
        <taxon>Alphaproteobacteria</taxon>
        <taxon>Hyphomicrobiales</taxon>
        <taxon>Phyllobacteriaceae</taxon>
        <taxon>Neomesorhizobium</taxon>
    </lineage>
</organism>
<dbReference type="FunFam" id="3.40.50.300:FF:000042">
    <property type="entry name" value="Maltose/maltodextrin ABC transporter, ATP-binding protein"/>
    <property type="match status" value="1"/>
</dbReference>
<dbReference type="GO" id="GO:0140359">
    <property type="term" value="F:ABC-type transporter activity"/>
    <property type="evidence" value="ECO:0007669"/>
    <property type="project" value="InterPro"/>
</dbReference>
<evidence type="ECO:0000256" key="6">
    <source>
        <dbReference type="ARBA" id="ARBA00022840"/>
    </source>
</evidence>
<dbReference type="SUPFAM" id="SSF50331">
    <property type="entry name" value="MOP-like"/>
    <property type="match status" value="1"/>
</dbReference>
<comment type="subcellular location">
    <subcellularLocation>
        <location evidence="1">Cell inner membrane</location>
        <topology evidence="1">Peripheral membrane protein</topology>
    </subcellularLocation>
</comment>
<dbReference type="InterPro" id="IPR008995">
    <property type="entry name" value="Mo/tungstate-bd_C_term_dom"/>
</dbReference>
<feature type="domain" description="ABC transporter" evidence="9">
    <location>
        <begin position="4"/>
        <end position="234"/>
    </location>
</feature>
<dbReference type="OrthoDB" id="9767663at2"/>
<evidence type="ECO:0000256" key="4">
    <source>
        <dbReference type="ARBA" id="ARBA00022475"/>
    </source>
</evidence>
<keyword evidence="3" id="KW-0813">Transport</keyword>
<dbReference type="InterPro" id="IPR003439">
    <property type="entry name" value="ABC_transporter-like_ATP-bd"/>
</dbReference>
<dbReference type="PROSITE" id="PS50893">
    <property type="entry name" value="ABC_TRANSPORTER_2"/>
    <property type="match status" value="1"/>
</dbReference>
<proteinExistence type="inferred from homology"/>
<evidence type="ECO:0000256" key="7">
    <source>
        <dbReference type="ARBA" id="ARBA00022967"/>
    </source>
</evidence>
<dbReference type="SUPFAM" id="SSF52540">
    <property type="entry name" value="P-loop containing nucleoside triphosphate hydrolases"/>
    <property type="match status" value="1"/>
</dbReference>
<dbReference type="Gene3D" id="2.40.50.100">
    <property type="match status" value="1"/>
</dbReference>
<comment type="similarity">
    <text evidence="2">Belongs to the ABC transporter superfamily.</text>
</comment>
<dbReference type="AlphaFoldDB" id="A0A1I4CGB0"/>
<gene>
    <name evidence="10" type="ORF">SAMN04488498_11340</name>
</gene>
<keyword evidence="6 10" id="KW-0067">ATP-binding</keyword>
<dbReference type="PANTHER" id="PTHR43875">
    <property type="entry name" value="MALTODEXTRIN IMPORT ATP-BINDING PROTEIN MSMX"/>
    <property type="match status" value="1"/>
</dbReference>
<dbReference type="RefSeq" id="WP_149761987.1">
    <property type="nucleotide sequence ID" value="NZ_BSPE01000003.1"/>
</dbReference>
<dbReference type="Gene3D" id="3.40.50.300">
    <property type="entry name" value="P-loop containing nucleotide triphosphate hydrolases"/>
    <property type="match status" value="1"/>
</dbReference>
<dbReference type="CDD" id="cd03301">
    <property type="entry name" value="ABC_MalK_N"/>
    <property type="match status" value="1"/>
</dbReference>
<evidence type="ECO:0000256" key="5">
    <source>
        <dbReference type="ARBA" id="ARBA00022741"/>
    </source>
</evidence>